<evidence type="ECO:0000256" key="1">
    <source>
        <dbReference type="ARBA" id="ARBA00022801"/>
    </source>
</evidence>
<sequence>MSSNVMSGNSFPNRTTLQFLGAAETVTGSKYLLSVGKRRILIDFGMFQGPKKLRDRNWERFPFDPASISDVLLTHAHMDHVGLLPRLVREGFRGPVLCTPGTAQLAEIVLRDGAKIQEQDAEDANKHGYSKHRPALPLYSTEDVEATLPLLVPIPYDEDIDLDDGIVARYTRAAHILGAASITVWTEHSSIAFSGDIGSREHPVLRPREAPPGAPFALIESTYGDRDHPDEDGRPHEGFADIIRRTIERGGSVLVPAFAVDRTEVILKTLSDFRRADRIPYVPVYIDSPMANAALRVYLSMPEEMRSDMHPEDFLEFPGLHPIRSVEESKELTESSRRTPSIIIAASGMATGGRVVHHLEAMLPDAKNSVVLTGYQAIGTRGRLLAEGIDKLKMRGKYIHVNAEIYSDQGFSVHGDRSDLIEWLGELEPQPRTVFCIHGEVGAAHALANLIEETYPRIDAVVPTHGEVIVLEDLAAAAMKPITTRTIERHVKTSARATGKPSPSVAPTAAAAAETVTGYQLLVGKTPQALSEQVEAALGDGFVPFGAPSVGVAEEAAVYLQAVVRRQTD</sequence>
<dbReference type="RefSeq" id="WP_158052904.1">
    <property type="nucleotide sequence ID" value="NZ_WBKB01000007.1"/>
</dbReference>
<dbReference type="Proteomes" id="UP000433493">
    <property type="component" value="Unassembled WGS sequence"/>
</dbReference>
<keyword evidence="1 4" id="KW-0378">Hydrolase</keyword>
<dbReference type="EMBL" id="WBKB01000007">
    <property type="protein sequence ID" value="KAB1641954.1"/>
    <property type="molecule type" value="Genomic_DNA"/>
</dbReference>
<dbReference type="CDD" id="cd16295">
    <property type="entry name" value="TTHA0252-CPSF-like_MBL-fold"/>
    <property type="match status" value="1"/>
</dbReference>
<keyword evidence="5" id="KW-1185">Reference proteome</keyword>
<gene>
    <name evidence="4" type="ORF">F8O05_11595</name>
</gene>
<dbReference type="InterPro" id="IPR022712">
    <property type="entry name" value="Beta_Casp"/>
</dbReference>
<protein>
    <submittedName>
        <fullName evidence="4">MBL fold metallo-hydrolase</fullName>
    </submittedName>
</protein>
<feature type="domain" description="Beta-Casp" evidence="3">
    <location>
        <begin position="263"/>
        <end position="385"/>
    </location>
</feature>
<dbReference type="PANTHER" id="PTHR11203:SF37">
    <property type="entry name" value="INTEGRATOR COMPLEX SUBUNIT 11"/>
    <property type="match status" value="1"/>
</dbReference>
<dbReference type="GO" id="GO:0016787">
    <property type="term" value="F:hydrolase activity"/>
    <property type="evidence" value="ECO:0007669"/>
    <property type="project" value="UniProtKB-KW"/>
</dbReference>
<dbReference type="InterPro" id="IPR001279">
    <property type="entry name" value="Metallo-B-lactamas"/>
</dbReference>
<dbReference type="InterPro" id="IPR036866">
    <property type="entry name" value="RibonucZ/Hydroxyglut_hydro"/>
</dbReference>
<dbReference type="Pfam" id="PF08410">
    <property type="entry name" value="DUF1737"/>
    <property type="match status" value="1"/>
</dbReference>
<dbReference type="SUPFAM" id="SSF56281">
    <property type="entry name" value="Metallo-hydrolase/oxidoreductase"/>
    <property type="match status" value="1"/>
</dbReference>
<dbReference type="GO" id="GO:0004521">
    <property type="term" value="F:RNA endonuclease activity"/>
    <property type="evidence" value="ECO:0007669"/>
    <property type="project" value="TreeGrafter"/>
</dbReference>
<evidence type="ECO:0000259" key="3">
    <source>
        <dbReference type="SMART" id="SM01027"/>
    </source>
</evidence>
<dbReference type="InterPro" id="IPR011108">
    <property type="entry name" value="RMMBL"/>
</dbReference>
<dbReference type="Pfam" id="PF07521">
    <property type="entry name" value="RMMBL"/>
    <property type="match status" value="1"/>
</dbReference>
<dbReference type="PANTHER" id="PTHR11203">
    <property type="entry name" value="CLEAVAGE AND POLYADENYLATION SPECIFICITY FACTOR FAMILY MEMBER"/>
    <property type="match status" value="1"/>
</dbReference>
<accession>A0A7J5B959</accession>
<dbReference type="SMART" id="SM00849">
    <property type="entry name" value="Lactamase_B"/>
    <property type="match status" value="1"/>
</dbReference>
<dbReference type="OrthoDB" id="2971563at2"/>
<evidence type="ECO:0000313" key="5">
    <source>
        <dbReference type="Proteomes" id="UP000433493"/>
    </source>
</evidence>
<feature type="domain" description="Metallo-beta-lactamase" evidence="2">
    <location>
        <begin position="27"/>
        <end position="242"/>
    </location>
</feature>
<dbReference type="InterPro" id="IPR013619">
    <property type="entry name" value="DUF1737"/>
</dbReference>
<name>A0A7J5B959_9MICO</name>
<dbReference type="InterPro" id="IPR050698">
    <property type="entry name" value="MBL"/>
</dbReference>
<reference evidence="4 5" key="1">
    <citation type="submission" date="2019-09" db="EMBL/GenBank/DDBJ databases">
        <title>Phylogeny of genus Pseudoclavibacter and closely related genus.</title>
        <authorList>
            <person name="Li Y."/>
        </authorList>
    </citation>
    <scope>NUCLEOTIDE SEQUENCE [LARGE SCALE GENOMIC DNA]</scope>
    <source>
        <strain evidence="4 5">KCTC 13959</strain>
    </source>
</reference>
<dbReference type="AlphaFoldDB" id="A0A7J5B959"/>
<evidence type="ECO:0000313" key="4">
    <source>
        <dbReference type="EMBL" id="KAB1641954.1"/>
    </source>
</evidence>
<proteinExistence type="predicted"/>
<dbReference type="SMART" id="SM01027">
    <property type="entry name" value="Beta-Casp"/>
    <property type="match status" value="1"/>
</dbReference>
<organism evidence="4 5">
    <name type="scientific">Gulosibacter chungangensis</name>
    <dbReference type="NCBI Taxonomy" id="979746"/>
    <lineage>
        <taxon>Bacteria</taxon>
        <taxon>Bacillati</taxon>
        <taxon>Actinomycetota</taxon>
        <taxon>Actinomycetes</taxon>
        <taxon>Micrococcales</taxon>
        <taxon>Microbacteriaceae</taxon>
        <taxon>Gulosibacter</taxon>
    </lineage>
</organism>
<comment type="caution">
    <text evidence="4">The sequence shown here is derived from an EMBL/GenBank/DDBJ whole genome shotgun (WGS) entry which is preliminary data.</text>
</comment>
<dbReference type="Pfam" id="PF10996">
    <property type="entry name" value="Beta-Casp"/>
    <property type="match status" value="1"/>
</dbReference>
<dbReference type="Gene3D" id="3.40.50.10890">
    <property type="match status" value="1"/>
</dbReference>
<evidence type="ECO:0000259" key="2">
    <source>
        <dbReference type="SMART" id="SM00849"/>
    </source>
</evidence>
<dbReference type="Gene3D" id="3.60.15.10">
    <property type="entry name" value="Ribonuclease Z/Hydroxyacylglutathione hydrolase-like"/>
    <property type="match status" value="1"/>
</dbReference>
<dbReference type="Pfam" id="PF00753">
    <property type="entry name" value="Lactamase_B"/>
    <property type="match status" value="1"/>
</dbReference>